<dbReference type="PROSITE" id="PS00775">
    <property type="entry name" value="GLYCOSYL_HYDROL_F3"/>
    <property type="match status" value="1"/>
</dbReference>
<dbReference type="InterPro" id="IPR001764">
    <property type="entry name" value="Glyco_hydro_3_N"/>
</dbReference>
<dbReference type="RefSeq" id="WP_150448897.1">
    <property type="nucleotide sequence ID" value="NZ_VYSA01000002.1"/>
</dbReference>
<dbReference type="Pfam" id="PF00933">
    <property type="entry name" value="Glyco_hydro_3"/>
    <property type="match status" value="1"/>
</dbReference>
<name>A0A5J5J0K4_9MICO</name>
<evidence type="ECO:0000256" key="1">
    <source>
        <dbReference type="ARBA" id="ARBA00001231"/>
    </source>
</evidence>
<dbReference type="InterPro" id="IPR019800">
    <property type="entry name" value="Glyco_hydro_3_AS"/>
</dbReference>
<evidence type="ECO:0000256" key="6">
    <source>
        <dbReference type="SAM" id="SignalP"/>
    </source>
</evidence>
<dbReference type="PANTHER" id="PTHR30480:SF13">
    <property type="entry name" value="BETA-HEXOSAMINIDASE"/>
    <property type="match status" value="1"/>
</dbReference>
<comment type="caution">
    <text evidence="8">The sequence shown here is derived from an EMBL/GenBank/DDBJ whole genome shotgun (WGS) entry which is preliminary data.</text>
</comment>
<dbReference type="AlphaFoldDB" id="A0A5J5J0K4"/>
<protein>
    <recommendedName>
        <fullName evidence="3">beta-N-acetylhexosaminidase</fullName>
        <ecNumber evidence="3">3.2.1.52</ecNumber>
    </recommendedName>
</protein>
<proteinExistence type="inferred from homology"/>
<dbReference type="OrthoDB" id="9805821at2"/>
<dbReference type="PANTHER" id="PTHR30480">
    <property type="entry name" value="BETA-HEXOSAMINIDASE-RELATED"/>
    <property type="match status" value="1"/>
</dbReference>
<dbReference type="Gene3D" id="3.20.20.300">
    <property type="entry name" value="Glycoside hydrolase, family 3, N-terminal domain"/>
    <property type="match status" value="1"/>
</dbReference>
<dbReference type="GO" id="GO:0004563">
    <property type="term" value="F:beta-N-acetylhexosaminidase activity"/>
    <property type="evidence" value="ECO:0007669"/>
    <property type="project" value="UniProtKB-EC"/>
</dbReference>
<dbReference type="InterPro" id="IPR036962">
    <property type="entry name" value="Glyco_hydro_3_N_sf"/>
</dbReference>
<dbReference type="Proteomes" id="UP000325827">
    <property type="component" value="Unassembled WGS sequence"/>
</dbReference>
<evidence type="ECO:0000313" key="8">
    <source>
        <dbReference type="EMBL" id="KAA9107867.1"/>
    </source>
</evidence>
<dbReference type="EC" id="3.2.1.52" evidence="3"/>
<evidence type="ECO:0000256" key="5">
    <source>
        <dbReference type="ARBA" id="ARBA00023295"/>
    </source>
</evidence>
<keyword evidence="9" id="KW-1185">Reference proteome</keyword>
<feature type="signal peptide" evidence="6">
    <location>
        <begin position="1"/>
        <end position="24"/>
    </location>
</feature>
<evidence type="ECO:0000256" key="4">
    <source>
        <dbReference type="ARBA" id="ARBA00022801"/>
    </source>
</evidence>
<keyword evidence="6" id="KW-0732">Signal</keyword>
<feature type="chain" id="PRO_5038633539" description="beta-N-acetylhexosaminidase" evidence="6">
    <location>
        <begin position="25"/>
        <end position="397"/>
    </location>
</feature>
<evidence type="ECO:0000313" key="9">
    <source>
        <dbReference type="Proteomes" id="UP000325827"/>
    </source>
</evidence>
<evidence type="ECO:0000256" key="2">
    <source>
        <dbReference type="ARBA" id="ARBA00005336"/>
    </source>
</evidence>
<feature type="domain" description="Glycoside hydrolase family 3 N-terminal" evidence="7">
    <location>
        <begin position="66"/>
        <end position="387"/>
    </location>
</feature>
<evidence type="ECO:0000259" key="7">
    <source>
        <dbReference type="Pfam" id="PF00933"/>
    </source>
</evidence>
<dbReference type="EMBL" id="VYSA01000002">
    <property type="protein sequence ID" value="KAA9107867.1"/>
    <property type="molecule type" value="Genomic_DNA"/>
</dbReference>
<evidence type="ECO:0000256" key="3">
    <source>
        <dbReference type="ARBA" id="ARBA00012663"/>
    </source>
</evidence>
<dbReference type="PROSITE" id="PS51257">
    <property type="entry name" value="PROKAR_LIPOPROTEIN"/>
    <property type="match status" value="1"/>
</dbReference>
<keyword evidence="5" id="KW-0326">Glycosidase</keyword>
<comment type="similarity">
    <text evidence="2">Belongs to the glycosyl hydrolase 3 family.</text>
</comment>
<organism evidence="8 9">
    <name type="scientific">Microbacterium rhizomatis</name>
    <dbReference type="NCBI Taxonomy" id="1631477"/>
    <lineage>
        <taxon>Bacteria</taxon>
        <taxon>Bacillati</taxon>
        <taxon>Actinomycetota</taxon>
        <taxon>Actinomycetes</taxon>
        <taxon>Micrococcales</taxon>
        <taxon>Microbacteriaceae</taxon>
        <taxon>Microbacterium</taxon>
    </lineage>
</organism>
<reference evidence="9" key="1">
    <citation type="submission" date="2019-09" db="EMBL/GenBank/DDBJ databases">
        <title>Mumia zhuanghuii sp. nov. isolated from the intestinal contents of plateau pika (Ochotona curzoniae) in the Qinghai-Tibet plateau of China.</title>
        <authorList>
            <person name="Tian Z."/>
        </authorList>
    </citation>
    <scope>NUCLEOTIDE SEQUENCE [LARGE SCALE GENOMIC DNA]</scope>
    <source>
        <strain evidence="9">JCM 30598</strain>
    </source>
</reference>
<gene>
    <name evidence="8" type="ORF">F6B43_10575</name>
</gene>
<sequence length="397" mass="40000">MVRNVVRSLAVVAALAGAASFATGCAPERHVSAAPTSLTPSATSTPTPTPTLSCAQAIVQRLAPAERAGQLIMVALDAGADPAGLVPLLAQHHVGGVVLLGGWDEGMPAVQAATTQLQPATAPDGIRLLIAADQEGGQIQQLRGEGFSDIPSGVEQGMLDPAALQDSARGWGGELANAGVNLNLAPIADTVPDALGSANPPIGGYDRQFSGDPAVAASHVSAFVRGMTQAGVATALKHFPGLGRVTGNTDDTDEGTTDSVTTTADLGPFEAGIRANVKVVMMSSAVYTQFDPADEAVFSRAVVTDLLRTRLGFDGVVISDDIGVAAAVSATPVEQRATRFIGAGGDIALTADPAAVAPFADSLVAAMAADPAFEAKVDAAVTRVVRLKVGMGLARCG</sequence>
<keyword evidence="4 8" id="KW-0378">Hydrolase</keyword>
<dbReference type="GO" id="GO:0005975">
    <property type="term" value="P:carbohydrate metabolic process"/>
    <property type="evidence" value="ECO:0007669"/>
    <property type="project" value="InterPro"/>
</dbReference>
<dbReference type="InterPro" id="IPR017853">
    <property type="entry name" value="GH"/>
</dbReference>
<dbReference type="GO" id="GO:0009254">
    <property type="term" value="P:peptidoglycan turnover"/>
    <property type="evidence" value="ECO:0007669"/>
    <property type="project" value="TreeGrafter"/>
</dbReference>
<dbReference type="SUPFAM" id="SSF51445">
    <property type="entry name" value="(Trans)glycosidases"/>
    <property type="match status" value="1"/>
</dbReference>
<comment type="catalytic activity">
    <reaction evidence="1">
        <text>Hydrolysis of terminal non-reducing N-acetyl-D-hexosamine residues in N-acetyl-beta-D-hexosaminides.</text>
        <dbReference type="EC" id="3.2.1.52"/>
    </reaction>
</comment>
<dbReference type="InterPro" id="IPR050226">
    <property type="entry name" value="NagZ_Beta-hexosaminidase"/>
</dbReference>
<accession>A0A5J5J0K4</accession>